<sequence length="60" mass="6392">MQDALLRARNVHVLRSGVAPGRAHKNDLALIRTSGLRFFGPMRASELAGRAFTGSQAGST</sequence>
<evidence type="ECO:0000313" key="1">
    <source>
        <dbReference type="EMBL" id="AUW42140.1"/>
    </source>
</evidence>
<dbReference type="EMBL" id="CP025012">
    <property type="protein sequence ID" value="AUW42140.1"/>
    <property type="molecule type" value="Genomic_DNA"/>
</dbReference>
<organism evidence="1 2">
    <name type="scientific">Rhizobium leguminosarum</name>
    <dbReference type="NCBI Taxonomy" id="384"/>
    <lineage>
        <taxon>Bacteria</taxon>
        <taxon>Pseudomonadati</taxon>
        <taxon>Pseudomonadota</taxon>
        <taxon>Alphaproteobacteria</taxon>
        <taxon>Hyphomicrobiales</taxon>
        <taxon>Rhizobiaceae</taxon>
        <taxon>Rhizobium/Agrobacterium group</taxon>
        <taxon>Rhizobium</taxon>
    </lineage>
</organism>
<reference evidence="1 2" key="1">
    <citation type="submission" date="2017-11" db="EMBL/GenBank/DDBJ databases">
        <title>Complete genome of Rhizobium leguminosarum Norway, an ineffective micro-symbiont.</title>
        <authorList>
            <person name="Hoffrichter A."/>
            <person name="Liang J."/>
            <person name="Brachmann A."/>
            <person name="Marin M."/>
        </authorList>
    </citation>
    <scope>NUCLEOTIDE SEQUENCE [LARGE SCALE GENOMIC DNA]</scope>
    <source>
        <strain evidence="1 2">Norway</strain>
    </source>
</reference>
<accession>A0A2K9Z1S7</accession>
<proteinExistence type="predicted"/>
<dbReference type="AlphaFoldDB" id="A0A2K9Z1S7"/>
<dbReference type="Proteomes" id="UP000238523">
    <property type="component" value="Chromosome"/>
</dbReference>
<gene>
    <name evidence="1" type="ORF">CUJ84_Chr001760</name>
</gene>
<evidence type="ECO:0000313" key="2">
    <source>
        <dbReference type="Proteomes" id="UP000238523"/>
    </source>
</evidence>
<name>A0A2K9Z1S7_RHILE</name>
<protein>
    <submittedName>
        <fullName evidence="1">Uncharacterized protein</fullName>
    </submittedName>
</protein>